<evidence type="ECO:0000313" key="11">
    <source>
        <dbReference type="EMBL" id="SVC63144.1"/>
    </source>
</evidence>
<keyword evidence="8" id="KW-0717">Septation</keyword>
<dbReference type="FunFam" id="3.40.50.300:FF:000098">
    <property type="entry name" value="Probable GTP-binding protein EngB"/>
    <property type="match status" value="1"/>
</dbReference>
<dbReference type="GO" id="GO:0005829">
    <property type="term" value="C:cytosol"/>
    <property type="evidence" value="ECO:0007669"/>
    <property type="project" value="TreeGrafter"/>
</dbReference>
<keyword evidence="5" id="KW-0547">Nucleotide-binding</keyword>
<dbReference type="GO" id="GO:0000917">
    <property type="term" value="P:division septum assembly"/>
    <property type="evidence" value="ECO:0007669"/>
    <property type="project" value="UniProtKB-KW"/>
</dbReference>
<feature type="domain" description="EngB-type G" evidence="10">
    <location>
        <begin position="26"/>
        <end position="200"/>
    </location>
</feature>
<evidence type="ECO:0000256" key="2">
    <source>
        <dbReference type="ARBA" id="ARBA00009638"/>
    </source>
</evidence>
<dbReference type="InterPro" id="IPR030393">
    <property type="entry name" value="G_ENGB_dom"/>
</dbReference>
<protein>
    <recommendedName>
        <fullName evidence="10">EngB-type G domain-containing protein</fullName>
    </recommendedName>
</protein>
<dbReference type="PANTHER" id="PTHR11649:SF13">
    <property type="entry name" value="ENGB-TYPE G DOMAIN-CONTAINING PROTEIN"/>
    <property type="match status" value="1"/>
</dbReference>
<dbReference type="PROSITE" id="PS51706">
    <property type="entry name" value="G_ENGB"/>
    <property type="match status" value="1"/>
</dbReference>
<dbReference type="CDD" id="cd01876">
    <property type="entry name" value="YihA_EngB"/>
    <property type="match status" value="1"/>
</dbReference>
<keyword evidence="3" id="KW-0132">Cell division</keyword>
<evidence type="ECO:0000256" key="1">
    <source>
        <dbReference type="ARBA" id="ARBA00001946"/>
    </source>
</evidence>
<keyword evidence="4" id="KW-0479">Metal-binding</keyword>
<dbReference type="Gene3D" id="3.40.50.300">
    <property type="entry name" value="P-loop containing nucleotide triphosphate hydrolases"/>
    <property type="match status" value="1"/>
</dbReference>
<organism evidence="11">
    <name type="scientific">marine metagenome</name>
    <dbReference type="NCBI Taxonomy" id="408172"/>
    <lineage>
        <taxon>unclassified sequences</taxon>
        <taxon>metagenomes</taxon>
        <taxon>ecological metagenomes</taxon>
    </lineage>
</organism>
<dbReference type="InterPro" id="IPR006073">
    <property type="entry name" value="GTP-bd"/>
</dbReference>
<comment type="cofactor">
    <cofactor evidence="1">
        <name>Mg(2+)</name>
        <dbReference type="ChEBI" id="CHEBI:18420"/>
    </cofactor>
</comment>
<accession>A0A382NPN7</accession>
<gene>
    <name evidence="11" type="ORF">METZ01_LOCUS315998</name>
</gene>
<evidence type="ECO:0000256" key="6">
    <source>
        <dbReference type="ARBA" id="ARBA00022842"/>
    </source>
</evidence>
<evidence type="ECO:0000259" key="10">
    <source>
        <dbReference type="PROSITE" id="PS51706"/>
    </source>
</evidence>
<evidence type="ECO:0000256" key="5">
    <source>
        <dbReference type="ARBA" id="ARBA00022741"/>
    </source>
</evidence>
<evidence type="ECO:0000256" key="7">
    <source>
        <dbReference type="ARBA" id="ARBA00023134"/>
    </source>
</evidence>
<evidence type="ECO:0000256" key="8">
    <source>
        <dbReference type="ARBA" id="ARBA00023210"/>
    </source>
</evidence>
<dbReference type="InterPro" id="IPR027417">
    <property type="entry name" value="P-loop_NTPase"/>
</dbReference>
<dbReference type="NCBIfam" id="TIGR03598">
    <property type="entry name" value="GTPase_YsxC"/>
    <property type="match status" value="1"/>
</dbReference>
<dbReference type="GO" id="GO:0005525">
    <property type="term" value="F:GTP binding"/>
    <property type="evidence" value="ECO:0007669"/>
    <property type="project" value="UniProtKB-KW"/>
</dbReference>
<sequence length="200" mass="22626">MNRTDIFFQTKFLKSAFSIQDLPDDIGSEVSFCGRSNSGKSSVLNALTGNKKLAKISKTPGRTQSMNIFSLDPSSEKRIVDLPGYGFARVSKAMRREWGQVIGQYLKTRKSLKGIVVIMDIRHPFMDSDLNLIKWCNENNIPLKILFNKADKLPKYKAIEEVVKGNNVLRKLKVFGEIQVLSSKNLTGLDEFKKSLSSWF</sequence>
<dbReference type="PANTHER" id="PTHR11649">
    <property type="entry name" value="MSS1/TRME-RELATED GTP-BINDING PROTEIN"/>
    <property type="match status" value="1"/>
</dbReference>
<name>A0A382NPN7_9ZZZZ</name>
<dbReference type="HAMAP" id="MF_00321">
    <property type="entry name" value="GTPase_EngB"/>
    <property type="match status" value="1"/>
</dbReference>
<dbReference type="Pfam" id="PF01926">
    <property type="entry name" value="MMR_HSR1"/>
    <property type="match status" value="1"/>
</dbReference>
<reference evidence="11" key="1">
    <citation type="submission" date="2018-05" db="EMBL/GenBank/DDBJ databases">
        <authorList>
            <person name="Lanie J.A."/>
            <person name="Ng W.-L."/>
            <person name="Kazmierczak K.M."/>
            <person name="Andrzejewski T.M."/>
            <person name="Davidsen T.M."/>
            <person name="Wayne K.J."/>
            <person name="Tettelin H."/>
            <person name="Glass J.I."/>
            <person name="Rusch D."/>
            <person name="Podicherti R."/>
            <person name="Tsui H.-C.T."/>
            <person name="Winkler M.E."/>
        </authorList>
    </citation>
    <scope>NUCLEOTIDE SEQUENCE</scope>
</reference>
<dbReference type="SUPFAM" id="SSF52540">
    <property type="entry name" value="P-loop containing nucleoside triphosphate hydrolases"/>
    <property type="match status" value="1"/>
</dbReference>
<comment type="similarity">
    <text evidence="2">Belongs to the TRAFAC class TrmE-Era-EngA-EngB-Septin-like GTPase superfamily. EngB GTPase family.</text>
</comment>
<dbReference type="AlphaFoldDB" id="A0A382NPN7"/>
<dbReference type="GO" id="GO:0046872">
    <property type="term" value="F:metal ion binding"/>
    <property type="evidence" value="ECO:0007669"/>
    <property type="project" value="UniProtKB-KW"/>
</dbReference>
<evidence type="ECO:0000256" key="4">
    <source>
        <dbReference type="ARBA" id="ARBA00022723"/>
    </source>
</evidence>
<dbReference type="EMBL" id="UINC01101929">
    <property type="protein sequence ID" value="SVC63144.1"/>
    <property type="molecule type" value="Genomic_DNA"/>
</dbReference>
<evidence type="ECO:0000256" key="9">
    <source>
        <dbReference type="ARBA" id="ARBA00023306"/>
    </source>
</evidence>
<dbReference type="InterPro" id="IPR019987">
    <property type="entry name" value="GTP-bd_ribosome_bio_YsxC"/>
</dbReference>
<proteinExistence type="inferred from homology"/>
<keyword evidence="9" id="KW-0131">Cell cycle</keyword>
<keyword evidence="7" id="KW-0342">GTP-binding</keyword>
<evidence type="ECO:0000256" key="3">
    <source>
        <dbReference type="ARBA" id="ARBA00022618"/>
    </source>
</evidence>
<keyword evidence="6" id="KW-0460">Magnesium</keyword>